<name>A0A8H7E5P3_9EURO</name>
<feature type="region of interest" description="Disordered" evidence="1">
    <location>
        <begin position="129"/>
        <end position="160"/>
    </location>
</feature>
<feature type="region of interest" description="Disordered" evidence="1">
    <location>
        <begin position="1"/>
        <end position="41"/>
    </location>
</feature>
<evidence type="ECO:0000313" key="2">
    <source>
        <dbReference type="EMBL" id="KAF7509425.1"/>
    </source>
</evidence>
<organism evidence="2 3">
    <name type="scientific">Endocarpon pusillum</name>
    <dbReference type="NCBI Taxonomy" id="364733"/>
    <lineage>
        <taxon>Eukaryota</taxon>
        <taxon>Fungi</taxon>
        <taxon>Dikarya</taxon>
        <taxon>Ascomycota</taxon>
        <taxon>Pezizomycotina</taxon>
        <taxon>Eurotiomycetes</taxon>
        <taxon>Chaetothyriomycetidae</taxon>
        <taxon>Verrucariales</taxon>
        <taxon>Verrucariaceae</taxon>
        <taxon>Endocarpon</taxon>
    </lineage>
</organism>
<keyword evidence="3" id="KW-1185">Reference proteome</keyword>
<dbReference type="EMBL" id="JAACFV010000041">
    <property type="protein sequence ID" value="KAF7509425.1"/>
    <property type="molecule type" value="Genomic_DNA"/>
</dbReference>
<comment type="caution">
    <text evidence="2">The sequence shown here is derived from an EMBL/GenBank/DDBJ whole genome shotgun (WGS) entry which is preliminary data.</text>
</comment>
<reference evidence="2" key="1">
    <citation type="submission" date="2020-02" db="EMBL/GenBank/DDBJ databases">
        <authorList>
            <person name="Palmer J.M."/>
        </authorList>
    </citation>
    <scope>NUCLEOTIDE SEQUENCE</scope>
    <source>
        <strain evidence="2">EPUS1.4</strain>
        <tissue evidence="2">Thallus</tissue>
    </source>
</reference>
<dbReference type="OrthoDB" id="1749473at2759"/>
<protein>
    <recommendedName>
        <fullName evidence="4">PH domain-containing protein</fullName>
    </recommendedName>
</protein>
<feature type="compositionally biased region" description="Polar residues" evidence="1">
    <location>
        <begin position="448"/>
        <end position="472"/>
    </location>
</feature>
<feature type="region of interest" description="Disordered" evidence="1">
    <location>
        <begin position="53"/>
        <end position="86"/>
    </location>
</feature>
<evidence type="ECO:0000256" key="1">
    <source>
        <dbReference type="SAM" id="MobiDB-lite"/>
    </source>
</evidence>
<dbReference type="AlphaFoldDB" id="A0A8H7E5P3"/>
<evidence type="ECO:0000313" key="3">
    <source>
        <dbReference type="Proteomes" id="UP000606974"/>
    </source>
</evidence>
<evidence type="ECO:0008006" key="4">
    <source>
        <dbReference type="Google" id="ProtNLM"/>
    </source>
</evidence>
<feature type="compositionally biased region" description="Low complexity" evidence="1">
    <location>
        <begin position="364"/>
        <end position="375"/>
    </location>
</feature>
<feature type="compositionally biased region" description="Basic and acidic residues" evidence="1">
    <location>
        <begin position="325"/>
        <end position="336"/>
    </location>
</feature>
<feature type="compositionally biased region" description="Polar residues" evidence="1">
    <location>
        <begin position="69"/>
        <end position="86"/>
    </location>
</feature>
<proteinExistence type="predicted"/>
<feature type="compositionally biased region" description="Polar residues" evidence="1">
    <location>
        <begin position="130"/>
        <end position="144"/>
    </location>
</feature>
<gene>
    <name evidence="2" type="ORF">GJ744_007988</name>
</gene>
<dbReference type="Proteomes" id="UP000606974">
    <property type="component" value="Unassembled WGS sequence"/>
</dbReference>
<accession>A0A8H7E5P3</accession>
<sequence>MKRNRSHGALSPTPPRSVATTKEAPTLRLKPPDSNSRSESTLLLPRVARRQSKAGLRELFSKNRPMRTRATTSESNQTLSDNHTNILPTKNIDASCASPPLFQAYHQSLKHISLEASTLSAPSIIRLNEQRSTTRPHTSVQDSPSIPADNAPTPRRPRRISASVANAEWTRKVYVLTTSGQLLQYAGEGAPDRRPEKILQLGKNSAAFASDAIAGRHFVLHVSQSCSDDGEVDLNSSKGILSRIGIRTAGARRSAKVLLMVFETPEDLDSWLSALREMIGSLGGRPYSHEIFSFEPKPSAQPAVSQRYLVQKDPCQFSQELGPAESKDIATEERPSSKSSTYSATDLEALRNSKHSNTSFIAETPTSLLDSTPSSPAQEKFAMTEVPHLELPDLGPTSLVDFSQHGKRQSRLSLLFAEITRRNSIDAKPTVARNSRQCSLQARPAARRNSSMPQTEQDLDQGSEQMREQVQQHGALPKDRNTQMDERRISTIAPLPTLLSLRHTAPELPSNLFKPTSESTRQLPKRYSSLEYSRSFRQSRLPTMALFKSPSLDIDVRRPTSMPLQAEPMSVTQIPARPQSRYSSARECTSPAETIQKHRIDVRFSVEACKRNVNVTFGPPAGPPPCCPLPAVPRAAFPLRRQSLRAKDITLPQSWVEKAPDFL</sequence>
<feature type="region of interest" description="Disordered" evidence="1">
    <location>
        <begin position="320"/>
        <end position="375"/>
    </location>
</feature>
<feature type="region of interest" description="Disordered" evidence="1">
    <location>
        <begin position="428"/>
        <end position="483"/>
    </location>
</feature>